<dbReference type="CDD" id="cd07505">
    <property type="entry name" value="HAD_BPGM-like"/>
    <property type="match status" value="1"/>
</dbReference>
<comment type="caution">
    <text evidence="2">The sequence shown here is derived from an EMBL/GenBank/DDBJ whole genome shotgun (WGS) entry which is preliminary data.</text>
</comment>
<dbReference type="SFLD" id="SFLDG01129">
    <property type="entry name" value="C1.5:_HAD__Beta-PGM__Phosphata"/>
    <property type="match status" value="1"/>
</dbReference>
<dbReference type="InterPro" id="IPR041492">
    <property type="entry name" value="HAD_2"/>
</dbReference>
<dbReference type="Proteomes" id="UP001501358">
    <property type="component" value="Unassembled WGS sequence"/>
</dbReference>
<name>A0ABN3KZ08_9ACTN</name>
<dbReference type="NCBIfam" id="TIGR01509">
    <property type="entry name" value="HAD-SF-IA-v3"/>
    <property type="match status" value="1"/>
</dbReference>
<dbReference type="SFLD" id="SFLDS00003">
    <property type="entry name" value="Haloacid_Dehalogenase"/>
    <property type="match status" value="1"/>
</dbReference>
<protein>
    <submittedName>
        <fullName evidence="2">HAD family hydrolase</fullName>
    </submittedName>
</protein>
<keyword evidence="3" id="KW-1185">Reference proteome</keyword>
<evidence type="ECO:0000313" key="3">
    <source>
        <dbReference type="Proteomes" id="UP001501358"/>
    </source>
</evidence>
<dbReference type="RefSeq" id="WP_344381756.1">
    <property type="nucleotide sequence ID" value="NZ_BAAATA010000003.1"/>
</dbReference>
<evidence type="ECO:0000256" key="1">
    <source>
        <dbReference type="SAM" id="MobiDB-lite"/>
    </source>
</evidence>
<dbReference type="InterPro" id="IPR023198">
    <property type="entry name" value="PGP-like_dom2"/>
</dbReference>
<dbReference type="Gene3D" id="1.10.150.240">
    <property type="entry name" value="Putative phosphatase, domain 2"/>
    <property type="match status" value="1"/>
</dbReference>
<dbReference type="InterPro" id="IPR050155">
    <property type="entry name" value="HAD-like_hydrolase_sf"/>
</dbReference>
<dbReference type="PANTHER" id="PTHR43434:SF24">
    <property type="entry name" value="HYDROLASE-RELATED"/>
    <property type="match status" value="1"/>
</dbReference>
<feature type="region of interest" description="Disordered" evidence="1">
    <location>
        <begin position="219"/>
        <end position="256"/>
    </location>
</feature>
<dbReference type="Gene3D" id="3.40.50.1000">
    <property type="entry name" value="HAD superfamily/HAD-like"/>
    <property type="match status" value="1"/>
</dbReference>
<reference evidence="2 3" key="1">
    <citation type="journal article" date="2019" name="Int. J. Syst. Evol. Microbiol.">
        <title>The Global Catalogue of Microorganisms (GCM) 10K type strain sequencing project: providing services to taxonomists for standard genome sequencing and annotation.</title>
        <authorList>
            <consortium name="The Broad Institute Genomics Platform"/>
            <consortium name="The Broad Institute Genome Sequencing Center for Infectious Disease"/>
            <person name="Wu L."/>
            <person name="Ma J."/>
        </authorList>
    </citation>
    <scope>NUCLEOTIDE SEQUENCE [LARGE SCALE GENOMIC DNA]</scope>
    <source>
        <strain evidence="2 3">JCM 6307</strain>
    </source>
</reference>
<dbReference type="GO" id="GO:0016787">
    <property type="term" value="F:hydrolase activity"/>
    <property type="evidence" value="ECO:0007669"/>
    <property type="project" value="UniProtKB-KW"/>
</dbReference>
<dbReference type="EMBL" id="BAAATA010000003">
    <property type="protein sequence ID" value="GAA2474827.1"/>
    <property type="molecule type" value="Genomic_DNA"/>
</dbReference>
<dbReference type="PRINTS" id="PR00413">
    <property type="entry name" value="HADHALOGNASE"/>
</dbReference>
<gene>
    <name evidence="2" type="ORF">GCM10010406_08680</name>
</gene>
<dbReference type="InterPro" id="IPR023214">
    <property type="entry name" value="HAD_sf"/>
</dbReference>
<dbReference type="InterPro" id="IPR036412">
    <property type="entry name" value="HAD-like_sf"/>
</dbReference>
<keyword evidence="2" id="KW-0378">Hydrolase</keyword>
<dbReference type="SUPFAM" id="SSF56784">
    <property type="entry name" value="HAD-like"/>
    <property type="match status" value="1"/>
</dbReference>
<organism evidence="2 3">
    <name type="scientific">Streptomyces thermolineatus</name>
    <dbReference type="NCBI Taxonomy" id="44033"/>
    <lineage>
        <taxon>Bacteria</taxon>
        <taxon>Bacillati</taxon>
        <taxon>Actinomycetota</taxon>
        <taxon>Actinomycetes</taxon>
        <taxon>Kitasatosporales</taxon>
        <taxon>Streptomycetaceae</taxon>
        <taxon>Streptomyces</taxon>
    </lineage>
</organism>
<dbReference type="PANTHER" id="PTHR43434">
    <property type="entry name" value="PHOSPHOGLYCOLATE PHOSPHATASE"/>
    <property type="match status" value="1"/>
</dbReference>
<sequence>MTAPGAEGPPHAVLLDLDGTLVDSVRGDFLACSALFSEHGRALPADRWAAEVCGRPAGYPDLLAELPGPVEGHLARLRELWEVHMHPGNVVLLPGAPELLDRLTRAGMPLALVSASDRPWVETWLAEYGLAGHFTAVVPGDEVTRRKPAPDLHLEAARRLGVAPARCLAVEDSVTGVVAARAAGARVAAVPTALTRHLDYGAAHHVLGGLAEVAPLAGLPAAQDPPTAPGATRHTATPAPGTRRSGDVPATGAGRE</sequence>
<accession>A0ABN3KZ08</accession>
<proteinExistence type="predicted"/>
<evidence type="ECO:0000313" key="2">
    <source>
        <dbReference type="EMBL" id="GAA2474827.1"/>
    </source>
</evidence>
<dbReference type="InterPro" id="IPR006439">
    <property type="entry name" value="HAD-SF_hydro_IA"/>
</dbReference>
<dbReference type="Pfam" id="PF13419">
    <property type="entry name" value="HAD_2"/>
    <property type="match status" value="1"/>
</dbReference>